<reference evidence="1 2" key="1">
    <citation type="submission" date="2006-09" db="EMBL/GenBank/DDBJ databases">
        <authorList>
            <person name="Emerson D."/>
            <person name="Ferriera S."/>
            <person name="Johnson J."/>
            <person name="Kravitz S."/>
            <person name="Halpern A."/>
            <person name="Remington K."/>
            <person name="Beeson K."/>
            <person name="Tran B."/>
            <person name="Rogers Y.-H."/>
            <person name="Friedman R."/>
            <person name="Venter J.C."/>
        </authorList>
    </citation>
    <scope>NUCLEOTIDE SEQUENCE [LARGE SCALE GENOMIC DNA]</scope>
    <source>
        <strain evidence="1 2">PV-1</strain>
    </source>
</reference>
<proteinExistence type="predicted"/>
<dbReference type="EMBL" id="AATS01000001">
    <property type="protein sequence ID" value="EAU56053.1"/>
    <property type="molecule type" value="Genomic_DNA"/>
</dbReference>
<gene>
    <name evidence="1" type="ORF">SPV1_04513</name>
</gene>
<sequence>MAKVVFNRQIKLKRVISPGDTGANREPRACVALLIRQQGFSYAEKCGK</sequence>
<dbReference type="HOGENOM" id="CLU_3154598_0_0_0"/>
<name>Q0F388_9PROT</name>
<comment type="caution">
    <text evidence="1">The sequence shown here is derived from an EMBL/GenBank/DDBJ whole genome shotgun (WGS) entry which is preliminary data.</text>
</comment>
<accession>Q0F388</accession>
<dbReference type="InParanoid" id="Q0F388"/>
<dbReference type="Proteomes" id="UP000005297">
    <property type="component" value="Unassembled WGS sequence"/>
</dbReference>
<keyword evidence="2" id="KW-1185">Reference proteome</keyword>
<evidence type="ECO:0000313" key="1">
    <source>
        <dbReference type="EMBL" id="EAU56053.1"/>
    </source>
</evidence>
<organism evidence="1 2">
    <name type="scientific">Mariprofundus ferrooxydans PV-1</name>
    <dbReference type="NCBI Taxonomy" id="314345"/>
    <lineage>
        <taxon>Bacteria</taxon>
        <taxon>Pseudomonadati</taxon>
        <taxon>Pseudomonadota</taxon>
        <taxon>Candidatius Mariprofundia</taxon>
        <taxon>Mariprofundales</taxon>
        <taxon>Mariprofundaceae</taxon>
        <taxon>Mariprofundus</taxon>
    </lineage>
</organism>
<protein>
    <submittedName>
        <fullName evidence="1">Uncharacterized protein</fullName>
    </submittedName>
</protein>
<evidence type="ECO:0000313" key="2">
    <source>
        <dbReference type="Proteomes" id="UP000005297"/>
    </source>
</evidence>
<dbReference type="AlphaFoldDB" id="Q0F388"/>